<dbReference type="EMBL" id="BAAALS010000091">
    <property type="protein sequence ID" value="GAA1780108.1"/>
    <property type="molecule type" value="Genomic_DNA"/>
</dbReference>
<dbReference type="RefSeq" id="WP_030900964.1">
    <property type="nucleotide sequence ID" value="NZ_BAAALS010000091.1"/>
</dbReference>
<feature type="region of interest" description="Disordered" evidence="1">
    <location>
        <begin position="1"/>
        <end position="31"/>
    </location>
</feature>
<gene>
    <name evidence="2" type="ORF">GCM10009681_57530</name>
</gene>
<reference evidence="2 3" key="1">
    <citation type="journal article" date="2019" name="Int. J. Syst. Evol. Microbiol.">
        <title>The Global Catalogue of Microorganisms (GCM) 10K type strain sequencing project: providing services to taxonomists for standard genome sequencing and annotation.</title>
        <authorList>
            <consortium name="The Broad Institute Genomics Platform"/>
            <consortium name="The Broad Institute Genome Sequencing Center for Infectious Disease"/>
            <person name="Wu L."/>
            <person name="Ma J."/>
        </authorList>
    </citation>
    <scope>NUCLEOTIDE SEQUENCE [LARGE SCALE GENOMIC DNA]</scope>
    <source>
        <strain evidence="2 3">JCM 13249</strain>
    </source>
</reference>
<evidence type="ECO:0000313" key="2">
    <source>
        <dbReference type="EMBL" id="GAA1780108.1"/>
    </source>
</evidence>
<evidence type="ECO:0000256" key="1">
    <source>
        <dbReference type="SAM" id="MobiDB-lite"/>
    </source>
</evidence>
<comment type="caution">
    <text evidence="2">The sequence shown here is derived from an EMBL/GenBank/DDBJ whole genome shotgun (WGS) entry which is preliminary data.</text>
</comment>
<dbReference type="Proteomes" id="UP001500655">
    <property type="component" value="Unassembled WGS sequence"/>
</dbReference>
<keyword evidence="3" id="KW-1185">Reference proteome</keyword>
<protein>
    <submittedName>
        <fullName evidence="2">Uncharacterized protein</fullName>
    </submittedName>
</protein>
<name>A0ABN2L9A5_9ACTN</name>
<proteinExistence type="predicted"/>
<organism evidence="2 3">
    <name type="scientific">Luedemannella helvata</name>
    <dbReference type="NCBI Taxonomy" id="349315"/>
    <lineage>
        <taxon>Bacteria</taxon>
        <taxon>Bacillati</taxon>
        <taxon>Actinomycetota</taxon>
        <taxon>Actinomycetes</taxon>
        <taxon>Micromonosporales</taxon>
        <taxon>Micromonosporaceae</taxon>
        <taxon>Luedemannella</taxon>
    </lineage>
</organism>
<accession>A0ABN2L9A5</accession>
<evidence type="ECO:0000313" key="3">
    <source>
        <dbReference type="Proteomes" id="UP001500655"/>
    </source>
</evidence>
<sequence length="83" mass="8759">MADVETLVDMGLIEEQPQPPPEEPPEPPVEEQANTVALDEALAGAGIQPEPADAAAIAELAKLDPALVEAITRWVQPAPVEEK</sequence>